<evidence type="ECO:0000313" key="1">
    <source>
        <dbReference type="EMBL" id="KKQ37466.1"/>
    </source>
</evidence>
<evidence type="ECO:0000313" key="2">
    <source>
        <dbReference type="Proteomes" id="UP000034591"/>
    </source>
</evidence>
<dbReference type="EMBL" id="LBTI01000018">
    <property type="protein sequence ID" value="KKQ37466.1"/>
    <property type="molecule type" value="Genomic_DNA"/>
</dbReference>
<comment type="caution">
    <text evidence="1">The sequence shown here is derived from an EMBL/GenBank/DDBJ whole genome shotgun (WGS) entry which is preliminary data.</text>
</comment>
<dbReference type="STRING" id="1618545.US53_C0018G0004"/>
<dbReference type="Proteomes" id="UP000034591">
    <property type="component" value="Unassembled WGS sequence"/>
</dbReference>
<protein>
    <submittedName>
        <fullName evidence="1">Uncharacterized protein</fullName>
    </submittedName>
</protein>
<proteinExistence type="predicted"/>
<dbReference type="AlphaFoldDB" id="A0A0G0KA49"/>
<accession>A0A0G0KA49</accession>
<sequence length="128" mass="14690">MGIEFSNWQPISWPMDFDQPHQTEFSGPVPKMTEEEYLRLRREADQSGLGLLQQQRSLYIRTGDIPNQLNMDIDTYRLRLALTDQDGKKLLPEQAIENLCRLVENGSLHGNGVAKLLIKDFEEELGST</sequence>
<organism evidence="1 2">
    <name type="scientific">Candidatus Woesebacteria bacterium GW2011_GWA1_37_7</name>
    <dbReference type="NCBI Taxonomy" id="1618545"/>
    <lineage>
        <taxon>Bacteria</taxon>
        <taxon>Candidatus Woeseibacteriota</taxon>
    </lineage>
</organism>
<gene>
    <name evidence="1" type="ORF">US53_C0018G0004</name>
</gene>
<reference evidence="1 2" key="1">
    <citation type="journal article" date="2015" name="Nature">
        <title>rRNA introns, odd ribosomes, and small enigmatic genomes across a large radiation of phyla.</title>
        <authorList>
            <person name="Brown C.T."/>
            <person name="Hug L.A."/>
            <person name="Thomas B.C."/>
            <person name="Sharon I."/>
            <person name="Castelle C.J."/>
            <person name="Singh A."/>
            <person name="Wilkins M.J."/>
            <person name="Williams K.H."/>
            <person name="Banfield J.F."/>
        </authorList>
    </citation>
    <scope>NUCLEOTIDE SEQUENCE [LARGE SCALE GENOMIC DNA]</scope>
</reference>
<name>A0A0G0KA49_9BACT</name>